<dbReference type="EMBL" id="VUOA01000040">
    <property type="protein sequence ID" value="KAA2234920.1"/>
    <property type="molecule type" value="Genomic_DNA"/>
</dbReference>
<organism evidence="2 3">
    <name type="scientific">Salinarimonas soli</name>
    <dbReference type="NCBI Taxonomy" id="1638099"/>
    <lineage>
        <taxon>Bacteria</taxon>
        <taxon>Pseudomonadati</taxon>
        <taxon>Pseudomonadota</taxon>
        <taxon>Alphaproteobacteria</taxon>
        <taxon>Hyphomicrobiales</taxon>
        <taxon>Salinarimonadaceae</taxon>
        <taxon>Salinarimonas</taxon>
    </lineage>
</organism>
<dbReference type="Proteomes" id="UP000323142">
    <property type="component" value="Unassembled WGS sequence"/>
</dbReference>
<sequence length="88" mass="10429">MSKAPFANRAGLAVSGGESCAGGCRPAPRRRRRRERRRPRRHRRRPPRPRARRPPRRRSRRPRCWWPAAGWRRRSQAGRARKRTESSA</sequence>
<feature type="region of interest" description="Disordered" evidence="1">
    <location>
        <begin position="1"/>
        <end position="88"/>
    </location>
</feature>
<reference evidence="2 3" key="2">
    <citation type="submission" date="2019-09" db="EMBL/GenBank/DDBJ databases">
        <authorList>
            <person name="Jin C."/>
        </authorList>
    </citation>
    <scope>NUCLEOTIDE SEQUENCE [LARGE SCALE GENOMIC DNA]</scope>
    <source>
        <strain evidence="2 3">BN140002</strain>
    </source>
</reference>
<evidence type="ECO:0000313" key="2">
    <source>
        <dbReference type="EMBL" id="KAA2234920.1"/>
    </source>
</evidence>
<evidence type="ECO:0000256" key="1">
    <source>
        <dbReference type="SAM" id="MobiDB-lite"/>
    </source>
</evidence>
<accession>A0A5B2V8Z2</accession>
<proteinExistence type="predicted"/>
<name>A0A5B2V8Z2_9HYPH</name>
<dbReference type="AlphaFoldDB" id="A0A5B2V8Z2"/>
<reference evidence="2 3" key="1">
    <citation type="submission" date="2019-09" db="EMBL/GenBank/DDBJ databases">
        <title>Salinarimonas rosea gen. nov., sp. nov., a new member of the a-2 subgroup of the Proteobacteria.</title>
        <authorList>
            <person name="Liu J."/>
        </authorList>
    </citation>
    <scope>NUCLEOTIDE SEQUENCE [LARGE SCALE GENOMIC DNA]</scope>
    <source>
        <strain evidence="2 3">BN140002</strain>
    </source>
</reference>
<protein>
    <submittedName>
        <fullName evidence="2">Uncharacterized protein</fullName>
    </submittedName>
</protein>
<feature type="compositionally biased region" description="Basic residues" evidence="1">
    <location>
        <begin position="71"/>
        <end position="82"/>
    </location>
</feature>
<feature type="compositionally biased region" description="Basic residues" evidence="1">
    <location>
        <begin position="27"/>
        <end position="63"/>
    </location>
</feature>
<keyword evidence="3" id="KW-1185">Reference proteome</keyword>
<comment type="caution">
    <text evidence="2">The sequence shown here is derived from an EMBL/GenBank/DDBJ whole genome shotgun (WGS) entry which is preliminary data.</text>
</comment>
<gene>
    <name evidence="2" type="ORF">F0L46_21485</name>
</gene>
<evidence type="ECO:0000313" key="3">
    <source>
        <dbReference type="Proteomes" id="UP000323142"/>
    </source>
</evidence>